<comment type="subcellular location">
    <subcellularLocation>
        <location evidence="1 10">Cell inner membrane</location>
        <topology evidence="1 10">Single-pass membrane protein</topology>
        <orientation evidence="1 10">Periplasmic side</orientation>
    </subcellularLocation>
</comment>
<dbReference type="PRINTS" id="PR01374">
    <property type="entry name" value="TONBPROTEIN"/>
</dbReference>
<dbReference type="Proteomes" id="UP000664654">
    <property type="component" value="Unassembled WGS sequence"/>
</dbReference>
<evidence type="ECO:0000256" key="1">
    <source>
        <dbReference type="ARBA" id="ARBA00004383"/>
    </source>
</evidence>
<dbReference type="Pfam" id="PF03544">
    <property type="entry name" value="TonB_C"/>
    <property type="match status" value="1"/>
</dbReference>
<keyword evidence="3 10" id="KW-0813">Transport</keyword>
<dbReference type="GO" id="GO:0031992">
    <property type="term" value="F:energy transducer activity"/>
    <property type="evidence" value="ECO:0007669"/>
    <property type="project" value="InterPro"/>
</dbReference>
<proteinExistence type="inferred from homology"/>
<evidence type="ECO:0000256" key="7">
    <source>
        <dbReference type="ARBA" id="ARBA00022927"/>
    </source>
</evidence>
<dbReference type="GO" id="GO:0055085">
    <property type="term" value="P:transmembrane transport"/>
    <property type="evidence" value="ECO:0007669"/>
    <property type="project" value="InterPro"/>
</dbReference>
<evidence type="ECO:0000256" key="5">
    <source>
        <dbReference type="ARBA" id="ARBA00022519"/>
    </source>
</evidence>
<dbReference type="InterPro" id="IPR051045">
    <property type="entry name" value="TonB-dependent_transducer"/>
</dbReference>
<gene>
    <name evidence="12" type="ORF">J0A66_14800</name>
</gene>
<keyword evidence="7 10" id="KW-0653">Protein transport</keyword>
<evidence type="ECO:0000256" key="8">
    <source>
        <dbReference type="ARBA" id="ARBA00022989"/>
    </source>
</evidence>
<evidence type="ECO:0000256" key="9">
    <source>
        <dbReference type="ARBA" id="ARBA00023136"/>
    </source>
</evidence>
<comment type="similarity">
    <text evidence="2 10">Belongs to the TonB family.</text>
</comment>
<evidence type="ECO:0000256" key="3">
    <source>
        <dbReference type="ARBA" id="ARBA00022448"/>
    </source>
</evidence>
<dbReference type="InterPro" id="IPR003538">
    <property type="entry name" value="TonB"/>
</dbReference>
<dbReference type="PROSITE" id="PS52015">
    <property type="entry name" value="TONB_CTD"/>
    <property type="match status" value="1"/>
</dbReference>
<dbReference type="GO" id="GO:0015891">
    <property type="term" value="P:siderophore transport"/>
    <property type="evidence" value="ECO:0007669"/>
    <property type="project" value="InterPro"/>
</dbReference>
<comment type="function">
    <text evidence="10">Interacts with outer membrane receptor proteins that carry out high-affinity binding and energy dependent uptake into the periplasmic space of specific substrates. It could act to transduce energy from the cytoplasmic membrane to specific energy-requiring processes in the outer membrane, resulting in the release into the periplasm of ligands bound by these outer membrane proteins.</text>
</comment>
<feature type="domain" description="TonB C-terminal" evidence="11">
    <location>
        <begin position="28"/>
        <end position="125"/>
    </location>
</feature>
<keyword evidence="9" id="KW-0472">Membrane</keyword>
<dbReference type="EMBL" id="JAFKCV010000008">
    <property type="protein sequence ID" value="MBN7826502.1"/>
    <property type="molecule type" value="Genomic_DNA"/>
</dbReference>
<reference evidence="12" key="1">
    <citation type="submission" date="2021-03" db="EMBL/GenBank/DDBJ databases">
        <title>novel species isolated from a fishpond in China.</title>
        <authorList>
            <person name="Lu H."/>
            <person name="Cai Z."/>
        </authorList>
    </citation>
    <scope>NUCLEOTIDE SEQUENCE</scope>
    <source>
        <strain evidence="12">JCM 30855</strain>
    </source>
</reference>
<evidence type="ECO:0000256" key="2">
    <source>
        <dbReference type="ARBA" id="ARBA00006555"/>
    </source>
</evidence>
<dbReference type="InterPro" id="IPR037682">
    <property type="entry name" value="TonB_C"/>
</dbReference>
<keyword evidence="13" id="KW-1185">Reference proteome</keyword>
<keyword evidence="8" id="KW-1133">Transmembrane helix</keyword>
<name>A0A939ISA1_9ALTE</name>
<keyword evidence="4 10" id="KW-1003">Cell membrane</keyword>
<dbReference type="PANTHER" id="PTHR33446">
    <property type="entry name" value="PROTEIN TONB-RELATED"/>
    <property type="match status" value="1"/>
</dbReference>
<evidence type="ECO:0000259" key="11">
    <source>
        <dbReference type="PROSITE" id="PS52015"/>
    </source>
</evidence>
<dbReference type="SUPFAM" id="SSF74653">
    <property type="entry name" value="TolA/TonB C-terminal domain"/>
    <property type="match status" value="1"/>
</dbReference>
<keyword evidence="6" id="KW-0812">Transmembrane</keyword>
<sequence>MKKMIGLFGALPLMVLAAGDIEDSLLLETVVNAKPLERIHPKYPVLAAKSGKEGWVRLSYVIRADGSVDNLIVEDSSGERDFEREAMRAIRQWTYEPAVQDGKPIEQCQNKVQMDFALQKGPEGVTRRFLSRARKIQDALENGQLDAARVQLDLIKDSPKWNLYEDAWYWMLDARYQEHKGNEKAELVSIGRALMSERLPEPNRLYLAQRRFQLEVASNRLADALETFERIEQLDQDGEVTAVLRPYAKQLRQILDGEELVVVDGNIGQRLTWQHKLSRSQFSLVDNEGDLESVEVRCQNQYSTYKAVTDVIWKIPPAWGQCSVYLRGEENASFKLLELPQNHDAHLGQI</sequence>
<protein>
    <recommendedName>
        <fullName evidence="10">Protein TonB</fullName>
    </recommendedName>
</protein>
<dbReference type="GO" id="GO:0030288">
    <property type="term" value="C:outer membrane-bounded periplasmic space"/>
    <property type="evidence" value="ECO:0007669"/>
    <property type="project" value="InterPro"/>
</dbReference>
<dbReference type="Gene3D" id="3.30.1150.10">
    <property type="match status" value="1"/>
</dbReference>
<accession>A0A939ISA1</accession>
<comment type="caution">
    <text evidence="12">The sequence shown here is derived from an EMBL/GenBank/DDBJ whole genome shotgun (WGS) entry which is preliminary data.</text>
</comment>
<dbReference type="InterPro" id="IPR006260">
    <property type="entry name" value="TonB/TolA_C"/>
</dbReference>
<evidence type="ECO:0000313" key="12">
    <source>
        <dbReference type="EMBL" id="MBN7826502.1"/>
    </source>
</evidence>
<keyword evidence="5 10" id="KW-0997">Cell inner membrane</keyword>
<dbReference type="PANTHER" id="PTHR33446:SF14">
    <property type="entry name" value="PROTEIN TONB"/>
    <property type="match status" value="1"/>
</dbReference>
<keyword evidence="10" id="KW-0735">Signal-anchor</keyword>
<evidence type="ECO:0000313" key="13">
    <source>
        <dbReference type="Proteomes" id="UP000664654"/>
    </source>
</evidence>
<evidence type="ECO:0000256" key="10">
    <source>
        <dbReference type="RuleBase" id="RU362123"/>
    </source>
</evidence>
<dbReference type="GO" id="GO:0015031">
    <property type="term" value="P:protein transport"/>
    <property type="evidence" value="ECO:0007669"/>
    <property type="project" value="UniProtKB-UniRule"/>
</dbReference>
<evidence type="ECO:0000256" key="6">
    <source>
        <dbReference type="ARBA" id="ARBA00022692"/>
    </source>
</evidence>
<organism evidence="12 13">
    <name type="scientific">Bowmanella dokdonensis</name>
    <dbReference type="NCBI Taxonomy" id="751969"/>
    <lineage>
        <taxon>Bacteria</taxon>
        <taxon>Pseudomonadati</taxon>
        <taxon>Pseudomonadota</taxon>
        <taxon>Gammaproteobacteria</taxon>
        <taxon>Alteromonadales</taxon>
        <taxon>Alteromonadaceae</taxon>
        <taxon>Bowmanella</taxon>
    </lineage>
</organism>
<dbReference type="AlphaFoldDB" id="A0A939ISA1"/>
<dbReference type="NCBIfam" id="TIGR01352">
    <property type="entry name" value="tonB_Cterm"/>
    <property type="match status" value="1"/>
</dbReference>
<evidence type="ECO:0000256" key="4">
    <source>
        <dbReference type="ARBA" id="ARBA00022475"/>
    </source>
</evidence>
<dbReference type="GO" id="GO:0005886">
    <property type="term" value="C:plasma membrane"/>
    <property type="evidence" value="ECO:0007669"/>
    <property type="project" value="UniProtKB-SubCell"/>
</dbReference>